<organism evidence="6 7">
    <name type="scientific">Dyella marensis</name>
    <dbReference type="NCBI Taxonomy" id="500610"/>
    <lineage>
        <taxon>Bacteria</taxon>
        <taxon>Pseudomonadati</taxon>
        <taxon>Pseudomonadota</taxon>
        <taxon>Gammaproteobacteria</taxon>
        <taxon>Lysobacterales</taxon>
        <taxon>Rhodanobacteraceae</taxon>
        <taxon>Dyella</taxon>
    </lineage>
</organism>
<dbReference type="PROSITE" id="PS51257">
    <property type="entry name" value="PROKAR_LIPOPROTEIN"/>
    <property type="match status" value="1"/>
</dbReference>
<dbReference type="Pfam" id="PF25881">
    <property type="entry name" value="HH_YBHG"/>
    <property type="match status" value="1"/>
</dbReference>
<name>A0A1I2IM81_9GAMM</name>
<evidence type="ECO:0000259" key="5">
    <source>
        <dbReference type="Pfam" id="PF25881"/>
    </source>
</evidence>
<dbReference type="Gene3D" id="1.10.287.470">
    <property type="entry name" value="Helix hairpin bin"/>
    <property type="match status" value="1"/>
</dbReference>
<dbReference type="SUPFAM" id="SSF111369">
    <property type="entry name" value="HlyD-like secretion proteins"/>
    <property type="match status" value="1"/>
</dbReference>
<proteinExistence type="predicted"/>
<dbReference type="GO" id="GO:0030313">
    <property type="term" value="C:cell envelope"/>
    <property type="evidence" value="ECO:0007669"/>
    <property type="project" value="UniProtKB-SubCell"/>
</dbReference>
<dbReference type="PANTHER" id="PTHR32347">
    <property type="entry name" value="EFFLUX SYSTEM COMPONENT YKNX-RELATED"/>
    <property type="match status" value="1"/>
</dbReference>
<evidence type="ECO:0000313" key="6">
    <source>
        <dbReference type="EMBL" id="SFF42790.1"/>
    </source>
</evidence>
<dbReference type="InterPro" id="IPR050465">
    <property type="entry name" value="UPF0194_transport"/>
</dbReference>
<feature type="coiled-coil region" evidence="3">
    <location>
        <begin position="75"/>
        <end position="121"/>
    </location>
</feature>
<dbReference type="InterPro" id="IPR059052">
    <property type="entry name" value="HH_YbhG-like"/>
</dbReference>
<reference evidence="7" key="1">
    <citation type="submission" date="2016-10" db="EMBL/GenBank/DDBJ databases">
        <authorList>
            <person name="Varghese N."/>
            <person name="Submissions S."/>
        </authorList>
    </citation>
    <scope>NUCLEOTIDE SEQUENCE [LARGE SCALE GENOMIC DNA]</scope>
    <source>
        <strain evidence="7">UNC178MFTsu3.1</strain>
    </source>
</reference>
<dbReference type="STRING" id="500610.SAMN02799615_03537"/>
<feature type="chain" id="PRO_5011710174" evidence="4">
    <location>
        <begin position="24"/>
        <end position="320"/>
    </location>
</feature>
<comment type="subcellular location">
    <subcellularLocation>
        <location evidence="1">Cell envelope</location>
    </subcellularLocation>
</comment>
<evidence type="ECO:0000256" key="4">
    <source>
        <dbReference type="SAM" id="SignalP"/>
    </source>
</evidence>
<accession>A0A1I2IM81</accession>
<dbReference type="Proteomes" id="UP000199477">
    <property type="component" value="Unassembled WGS sequence"/>
</dbReference>
<keyword evidence="4" id="KW-0732">Signal</keyword>
<dbReference type="PANTHER" id="PTHR32347:SF29">
    <property type="entry name" value="UPF0194 MEMBRANE PROTEIN YBHG"/>
    <property type="match status" value="1"/>
</dbReference>
<gene>
    <name evidence="6" type="ORF">SAMN02799615_03537</name>
</gene>
<evidence type="ECO:0000256" key="3">
    <source>
        <dbReference type="SAM" id="Coils"/>
    </source>
</evidence>
<protein>
    <submittedName>
        <fullName evidence="6">HlyD family secretion protein</fullName>
    </submittedName>
</protein>
<keyword evidence="7" id="KW-1185">Reference proteome</keyword>
<feature type="signal peptide" evidence="4">
    <location>
        <begin position="1"/>
        <end position="23"/>
    </location>
</feature>
<dbReference type="AlphaFoldDB" id="A0A1I2IM81"/>
<sequence length="320" mass="33775">MNRPILRSVACALALALAACSKAPPQALGTLEYDRIGMPAPAAERVLAIKVREGEQVAAGQPLLELDPTHTQADLAAAEAQAQQQQANLLELRVGPRQEDIAKARADLAAAEAQARDARAYYQRLLPLQKDNYAAAADIDRARAAAGNANGQVAAAKAALDALVHGTRPEQVAQGEAALAAAQAQAAAQKVLLGKLALVAPRAGRVDSLPYKLGDQAPVGAPLVVLLAGDAPYARIYLQEPQRARLRVGDTVQVHVDGHDKVYQGKVRLIRSEPEFTPYYALIGEDAARLSYLAEVTLGPDAAELPVGVPVRVDYPEAKP</sequence>
<evidence type="ECO:0000256" key="1">
    <source>
        <dbReference type="ARBA" id="ARBA00004196"/>
    </source>
</evidence>
<dbReference type="RefSeq" id="WP_051548315.1">
    <property type="nucleotide sequence ID" value="NZ_FONH01000017.1"/>
</dbReference>
<evidence type="ECO:0000313" key="7">
    <source>
        <dbReference type="Proteomes" id="UP000199477"/>
    </source>
</evidence>
<dbReference type="Gene3D" id="2.40.50.100">
    <property type="match status" value="1"/>
</dbReference>
<dbReference type="EMBL" id="FONH01000017">
    <property type="protein sequence ID" value="SFF42790.1"/>
    <property type="molecule type" value="Genomic_DNA"/>
</dbReference>
<feature type="domain" description="YbhG-like alpha-helical hairpin" evidence="5">
    <location>
        <begin position="67"/>
        <end position="189"/>
    </location>
</feature>
<evidence type="ECO:0000256" key="2">
    <source>
        <dbReference type="ARBA" id="ARBA00023054"/>
    </source>
</evidence>
<keyword evidence="2 3" id="KW-0175">Coiled coil</keyword>